<dbReference type="SUPFAM" id="SSF55174">
    <property type="entry name" value="Alpha-L RNA-binding motif"/>
    <property type="match status" value="1"/>
</dbReference>
<name>A0A419DA94_9BACT</name>
<dbReference type="GO" id="GO:0015935">
    <property type="term" value="C:small ribosomal subunit"/>
    <property type="evidence" value="ECO:0007669"/>
    <property type="project" value="InterPro"/>
</dbReference>
<comment type="caution">
    <text evidence="11">The sequence shown here is derived from an EMBL/GenBank/DDBJ whole genome shotgun (WGS) entry which is preliminary data.</text>
</comment>
<dbReference type="PROSITE" id="PS50889">
    <property type="entry name" value="S4"/>
    <property type="match status" value="1"/>
</dbReference>
<dbReference type="CDD" id="cd00165">
    <property type="entry name" value="S4"/>
    <property type="match status" value="1"/>
</dbReference>
<evidence type="ECO:0000256" key="6">
    <source>
        <dbReference type="ARBA" id="ARBA00035254"/>
    </source>
</evidence>
<dbReference type="Proteomes" id="UP000285655">
    <property type="component" value="Unassembled WGS sequence"/>
</dbReference>
<evidence type="ECO:0000256" key="2">
    <source>
        <dbReference type="ARBA" id="ARBA00022730"/>
    </source>
</evidence>
<dbReference type="InterPro" id="IPR036986">
    <property type="entry name" value="S4_RNA-bd_sf"/>
</dbReference>
<dbReference type="InterPro" id="IPR005709">
    <property type="entry name" value="Ribosomal_uS4_bac-type"/>
</dbReference>
<gene>
    <name evidence="7" type="primary">rpsD</name>
    <name evidence="11" type="ORF">C4544_06705</name>
</gene>
<proteinExistence type="inferred from homology"/>
<dbReference type="InterPro" id="IPR022801">
    <property type="entry name" value="Ribosomal_uS4"/>
</dbReference>
<evidence type="ECO:0000256" key="8">
    <source>
        <dbReference type="RuleBase" id="RU003699"/>
    </source>
</evidence>
<evidence type="ECO:0000256" key="4">
    <source>
        <dbReference type="ARBA" id="ARBA00022980"/>
    </source>
</evidence>
<dbReference type="NCBIfam" id="NF003717">
    <property type="entry name" value="PRK05327.1"/>
    <property type="match status" value="1"/>
</dbReference>
<dbReference type="SMART" id="SM01390">
    <property type="entry name" value="Ribosomal_S4"/>
    <property type="match status" value="1"/>
</dbReference>
<dbReference type="AlphaFoldDB" id="A0A419DA94"/>
<evidence type="ECO:0000256" key="1">
    <source>
        <dbReference type="ARBA" id="ARBA00007465"/>
    </source>
</evidence>
<evidence type="ECO:0000259" key="9">
    <source>
        <dbReference type="SMART" id="SM00363"/>
    </source>
</evidence>
<dbReference type="PANTHER" id="PTHR11831:SF4">
    <property type="entry name" value="SMALL RIBOSOMAL SUBUNIT PROTEIN US4M"/>
    <property type="match status" value="1"/>
</dbReference>
<protein>
    <recommendedName>
        <fullName evidence="6 7">Small ribosomal subunit protein uS4</fullName>
    </recommendedName>
</protein>
<keyword evidence="5 7" id="KW-0687">Ribonucleoprotein</keyword>
<accession>A0A419DA94</accession>
<evidence type="ECO:0000256" key="3">
    <source>
        <dbReference type="ARBA" id="ARBA00022884"/>
    </source>
</evidence>
<feature type="domain" description="Small ribosomal subunit protein uS4 N-terminal" evidence="10">
    <location>
        <begin position="2"/>
        <end position="98"/>
    </location>
</feature>
<evidence type="ECO:0000313" key="12">
    <source>
        <dbReference type="Proteomes" id="UP000285655"/>
    </source>
</evidence>
<evidence type="ECO:0000256" key="7">
    <source>
        <dbReference type="HAMAP-Rule" id="MF_01306"/>
    </source>
</evidence>
<dbReference type="NCBIfam" id="TIGR01017">
    <property type="entry name" value="rpsD_bact"/>
    <property type="match status" value="1"/>
</dbReference>
<dbReference type="PANTHER" id="PTHR11831">
    <property type="entry name" value="30S 40S RIBOSOMAL PROTEIN"/>
    <property type="match status" value="1"/>
</dbReference>
<dbReference type="SMART" id="SM00363">
    <property type="entry name" value="S4"/>
    <property type="match status" value="1"/>
</dbReference>
<comment type="function">
    <text evidence="7">One of the primary rRNA binding proteins, it binds directly to 16S rRNA where it nucleates assembly of the body of the 30S subunit.</text>
</comment>
<dbReference type="GO" id="GO:0042274">
    <property type="term" value="P:ribosomal small subunit biogenesis"/>
    <property type="evidence" value="ECO:0007669"/>
    <property type="project" value="TreeGrafter"/>
</dbReference>
<dbReference type="Gene3D" id="3.10.290.10">
    <property type="entry name" value="RNA-binding S4 domain"/>
    <property type="match status" value="1"/>
</dbReference>
<comment type="subunit">
    <text evidence="7">Part of the 30S ribosomal subunit. Contacts protein S5. The interaction surface between S4 and S5 is involved in control of translational fidelity.</text>
</comment>
<comment type="similarity">
    <text evidence="1 7 8">Belongs to the universal ribosomal protein uS4 family.</text>
</comment>
<dbReference type="Pfam" id="PF00163">
    <property type="entry name" value="Ribosomal_S4"/>
    <property type="match status" value="1"/>
</dbReference>
<organism evidence="11 12">
    <name type="scientific">candidate division WS5 bacterium</name>
    <dbReference type="NCBI Taxonomy" id="2093353"/>
    <lineage>
        <taxon>Bacteria</taxon>
        <taxon>candidate division WS5</taxon>
    </lineage>
</organism>
<dbReference type="GO" id="GO:0006412">
    <property type="term" value="P:translation"/>
    <property type="evidence" value="ECO:0007669"/>
    <property type="project" value="UniProtKB-UniRule"/>
</dbReference>
<dbReference type="Pfam" id="PF01479">
    <property type="entry name" value="S4"/>
    <property type="match status" value="1"/>
</dbReference>
<feature type="domain" description="RNA-binding S4" evidence="9">
    <location>
        <begin position="99"/>
        <end position="165"/>
    </location>
</feature>
<reference evidence="11 12" key="1">
    <citation type="journal article" date="2017" name="ISME J.">
        <title>Energy and carbon metabolisms in a deep terrestrial subsurface fluid microbial community.</title>
        <authorList>
            <person name="Momper L."/>
            <person name="Jungbluth S.P."/>
            <person name="Lee M.D."/>
            <person name="Amend J.P."/>
        </authorList>
    </citation>
    <scope>NUCLEOTIDE SEQUENCE [LARGE SCALE GENOMIC DNA]</scope>
    <source>
        <strain evidence="11">SURF_29</strain>
    </source>
</reference>
<dbReference type="InterPro" id="IPR002942">
    <property type="entry name" value="S4_RNA-bd"/>
</dbReference>
<dbReference type="GO" id="GO:0019843">
    <property type="term" value="F:rRNA binding"/>
    <property type="evidence" value="ECO:0007669"/>
    <property type="project" value="UniProtKB-UniRule"/>
</dbReference>
<comment type="function">
    <text evidence="7">With S5 and S12 plays an important role in translational accuracy.</text>
</comment>
<dbReference type="PROSITE" id="PS00632">
    <property type="entry name" value="RIBOSOMAL_S4"/>
    <property type="match status" value="1"/>
</dbReference>
<dbReference type="Gene3D" id="1.10.1050.10">
    <property type="entry name" value="Ribosomal Protein S4 Delta 41, Chain A, domain 1"/>
    <property type="match status" value="1"/>
</dbReference>
<dbReference type="InterPro" id="IPR018079">
    <property type="entry name" value="Ribosomal_uS4_CS"/>
</dbReference>
<keyword evidence="3 7" id="KW-0694">RNA-binding</keyword>
<dbReference type="HAMAP" id="MF_01306_B">
    <property type="entry name" value="Ribosomal_uS4_B"/>
    <property type="match status" value="1"/>
</dbReference>
<sequence>MAKIQEQCRQCRREGEKLFLKGERCNSQKCAVFRRTYAPGIHGLASGRRKSSDYGIQLREKQKVKRIYGILEGQFRNYYEKADAKQGLTGEILLKFLEMRLDNIVYRMGLAPSRRLARQLVGHGHFTVNGKGVNIPSYEVKAGDKIEVKKSSQGNSYFSEIKKKKEKSEASWVLVDLAKLKGEVKSVPEREELDPNIQEQLIVELYSK</sequence>
<evidence type="ECO:0000313" key="11">
    <source>
        <dbReference type="EMBL" id="RJO60027.1"/>
    </source>
</evidence>
<dbReference type="FunFam" id="3.10.290.10:FF:000001">
    <property type="entry name" value="30S ribosomal protein S4"/>
    <property type="match status" value="1"/>
</dbReference>
<keyword evidence="4 7" id="KW-0689">Ribosomal protein</keyword>
<evidence type="ECO:0000259" key="10">
    <source>
        <dbReference type="SMART" id="SM01390"/>
    </source>
</evidence>
<keyword evidence="2 7" id="KW-0699">rRNA-binding</keyword>
<dbReference type="EMBL" id="QZJW01000055">
    <property type="protein sequence ID" value="RJO60027.1"/>
    <property type="molecule type" value="Genomic_DNA"/>
</dbReference>
<evidence type="ECO:0000256" key="5">
    <source>
        <dbReference type="ARBA" id="ARBA00023274"/>
    </source>
</evidence>
<dbReference type="GO" id="GO:0003735">
    <property type="term" value="F:structural constituent of ribosome"/>
    <property type="evidence" value="ECO:0007669"/>
    <property type="project" value="InterPro"/>
</dbReference>
<dbReference type="InterPro" id="IPR001912">
    <property type="entry name" value="Ribosomal_uS4_N"/>
</dbReference>